<dbReference type="SUPFAM" id="SSF54160">
    <property type="entry name" value="Chromo domain-like"/>
    <property type="match status" value="1"/>
</dbReference>
<dbReference type="Proteomes" id="UP000008063">
    <property type="component" value="Unassembled WGS sequence"/>
</dbReference>
<dbReference type="InParanoid" id="F8PFH4"/>
<feature type="non-terminal residue" evidence="2">
    <location>
        <position position="123"/>
    </location>
</feature>
<dbReference type="AlphaFoldDB" id="F8PFH4"/>
<dbReference type="InterPro" id="IPR056924">
    <property type="entry name" value="SH3_Tf2-1"/>
</dbReference>
<dbReference type="STRING" id="936435.F8PFH4"/>
<evidence type="ECO:0000259" key="1">
    <source>
        <dbReference type="Pfam" id="PF24626"/>
    </source>
</evidence>
<reference evidence="3" key="1">
    <citation type="journal article" date="2011" name="Science">
        <title>The plant cell wall-decomposing machinery underlies the functional diversity of forest fungi.</title>
        <authorList>
            <person name="Eastwood D.C."/>
            <person name="Floudas D."/>
            <person name="Binder M."/>
            <person name="Majcherczyk A."/>
            <person name="Schneider P."/>
            <person name="Aerts A."/>
            <person name="Asiegbu F.O."/>
            <person name="Baker S.E."/>
            <person name="Barry K."/>
            <person name="Bendiksby M."/>
            <person name="Blumentritt M."/>
            <person name="Coutinho P.M."/>
            <person name="Cullen D."/>
            <person name="de Vries R.P."/>
            <person name="Gathman A."/>
            <person name="Goodell B."/>
            <person name="Henrissat B."/>
            <person name="Ihrmark K."/>
            <person name="Kauserud H."/>
            <person name="Kohler A."/>
            <person name="LaButti K."/>
            <person name="Lapidus A."/>
            <person name="Lavin J.L."/>
            <person name="Lee Y.-H."/>
            <person name="Lindquist E."/>
            <person name="Lilly W."/>
            <person name="Lucas S."/>
            <person name="Morin E."/>
            <person name="Murat C."/>
            <person name="Oguiza J.A."/>
            <person name="Park J."/>
            <person name="Pisabarro A.G."/>
            <person name="Riley R."/>
            <person name="Rosling A."/>
            <person name="Salamov A."/>
            <person name="Schmidt O."/>
            <person name="Schmutz J."/>
            <person name="Skrede I."/>
            <person name="Stenlid J."/>
            <person name="Wiebenga A."/>
            <person name="Xie X."/>
            <person name="Kuees U."/>
            <person name="Hibbett D.S."/>
            <person name="Hoffmeister D."/>
            <person name="Hoegberg N."/>
            <person name="Martin F."/>
            <person name="Grigoriev I.V."/>
            <person name="Watkinson S.C."/>
        </authorList>
    </citation>
    <scope>NUCLEOTIDE SEQUENCE [LARGE SCALE GENOMIC DNA]</scope>
    <source>
        <strain evidence="3">strain S7.3</strain>
    </source>
</reference>
<accession>F8PFH4</accession>
<protein>
    <recommendedName>
        <fullName evidence="1">Tf2-1-like SH3-like domain-containing protein</fullName>
    </recommendedName>
</protein>
<dbReference type="EMBL" id="GL945474">
    <property type="protein sequence ID" value="EGO04743.1"/>
    <property type="molecule type" value="Genomic_DNA"/>
</dbReference>
<dbReference type="InterPro" id="IPR016197">
    <property type="entry name" value="Chromo-like_dom_sf"/>
</dbReference>
<dbReference type="Pfam" id="PF24626">
    <property type="entry name" value="SH3_Tf2-1"/>
    <property type="match status" value="1"/>
</dbReference>
<sequence length="123" mass="14243">FPKGLAQKLIPKFIGPYLLEEDFNNNSFRVNLPSNLHPVFHSSLMRIHIPNDDRLFPGRLESQLSEQDDADKQWAIDKIMGHKGVRDNAIFEVLWKAGDITWVPYAKIEYLEALKEYFTTLGI</sequence>
<evidence type="ECO:0000313" key="3">
    <source>
        <dbReference type="Proteomes" id="UP000008063"/>
    </source>
</evidence>
<feature type="non-terminal residue" evidence="2">
    <location>
        <position position="1"/>
    </location>
</feature>
<organism evidence="3">
    <name type="scientific">Serpula lacrymans var. lacrymans (strain S7.3)</name>
    <name type="common">Dry rot fungus</name>
    <dbReference type="NCBI Taxonomy" id="936435"/>
    <lineage>
        <taxon>Eukaryota</taxon>
        <taxon>Fungi</taxon>
        <taxon>Dikarya</taxon>
        <taxon>Basidiomycota</taxon>
        <taxon>Agaricomycotina</taxon>
        <taxon>Agaricomycetes</taxon>
        <taxon>Agaricomycetidae</taxon>
        <taxon>Boletales</taxon>
        <taxon>Coniophorineae</taxon>
        <taxon>Serpulaceae</taxon>
        <taxon>Serpula</taxon>
    </lineage>
</organism>
<gene>
    <name evidence="2" type="ORF">SERLA73DRAFT_26917</name>
</gene>
<dbReference type="OMA" id="GEHTIFE"/>
<dbReference type="OrthoDB" id="3211671at2759"/>
<name>F8PFH4_SERL3</name>
<dbReference type="HOGENOM" id="CLU_132807_0_1_1"/>
<keyword evidence="3" id="KW-1185">Reference proteome</keyword>
<proteinExistence type="predicted"/>
<feature type="domain" description="Tf2-1-like SH3-like" evidence="1">
    <location>
        <begin position="6"/>
        <end position="46"/>
    </location>
</feature>
<evidence type="ECO:0000313" key="2">
    <source>
        <dbReference type="EMBL" id="EGO04743.1"/>
    </source>
</evidence>